<proteinExistence type="predicted"/>
<dbReference type="EMBL" id="SSTD01004087">
    <property type="protein sequence ID" value="TYK24104.1"/>
    <property type="molecule type" value="Genomic_DNA"/>
</dbReference>
<evidence type="ECO:0000313" key="1">
    <source>
        <dbReference type="EMBL" id="KAA0055881.1"/>
    </source>
</evidence>
<dbReference type="Proteomes" id="UP000321947">
    <property type="component" value="Unassembled WGS sequence"/>
</dbReference>
<organism evidence="2 4">
    <name type="scientific">Cucumis melo var. makuwa</name>
    <name type="common">Oriental melon</name>
    <dbReference type="NCBI Taxonomy" id="1194695"/>
    <lineage>
        <taxon>Eukaryota</taxon>
        <taxon>Viridiplantae</taxon>
        <taxon>Streptophyta</taxon>
        <taxon>Embryophyta</taxon>
        <taxon>Tracheophyta</taxon>
        <taxon>Spermatophyta</taxon>
        <taxon>Magnoliopsida</taxon>
        <taxon>eudicotyledons</taxon>
        <taxon>Gunneridae</taxon>
        <taxon>Pentapetalae</taxon>
        <taxon>rosids</taxon>
        <taxon>fabids</taxon>
        <taxon>Cucurbitales</taxon>
        <taxon>Cucurbitaceae</taxon>
        <taxon>Benincaseae</taxon>
        <taxon>Cucumis</taxon>
    </lineage>
</organism>
<evidence type="ECO:0000313" key="2">
    <source>
        <dbReference type="EMBL" id="TYK24104.1"/>
    </source>
</evidence>
<accession>A0A5D3DKI5</accession>
<protein>
    <submittedName>
        <fullName evidence="2">NBS-LRR type resistance protein</fullName>
    </submittedName>
</protein>
<evidence type="ECO:0000313" key="4">
    <source>
        <dbReference type="Proteomes" id="UP000321947"/>
    </source>
</evidence>
<evidence type="ECO:0000313" key="3">
    <source>
        <dbReference type="Proteomes" id="UP000321393"/>
    </source>
</evidence>
<dbReference type="Proteomes" id="UP000321393">
    <property type="component" value="Unassembled WGS sequence"/>
</dbReference>
<comment type="caution">
    <text evidence="2">The sequence shown here is derived from an EMBL/GenBank/DDBJ whole genome shotgun (WGS) entry which is preliminary data.</text>
</comment>
<dbReference type="AlphaFoldDB" id="A0A5D3DKI5"/>
<gene>
    <name evidence="2" type="ORF">E5676_scaffold943G00800</name>
    <name evidence="1" type="ORF">E6C27_scaffold104G00620</name>
</gene>
<dbReference type="EMBL" id="SSTE01008385">
    <property type="protein sequence ID" value="KAA0055881.1"/>
    <property type="molecule type" value="Genomic_DNA"/>
</dbReference>
<reference evidence="3 4" key="1">
    <citation type="submission" date="2019-08" db="EMBL/GenBank/DDBJ databases">
        <title>Draft genome sequences of two oriental melons (Cucumis melo L. var makuwa).</title>
        <authorList>
            <person name="Kwon S.-Y."/>
        </authorList>
    </citation>
    <scope>NUCLEOTIDE SEQUENCE [LARGE SCALE GENOMIC DNA]</scope>
    <source>
        <strain evidence="4">cv. Chang Bougi</strain>
        <strain evidence="3">cv. SW 3</strain>
        <tissue evidence="2">Leaf</tissue>
    </source>
</reference>
<sequence length="106" mass="11789">MSISSEAEKPISPHALQFSQAIGVVFSHSLGMRYVRPFWVDDRATQKVLVGDLSPSPARVVLAVLRPHFQKDIEAANFISERNKEHGRRNASGTEETMIPCGMKLL</sequence>
<name>A0A5D3DKI5_CUCMM</name>